<evidence type="ECO:0000313" key="3">
    <source>
        <dbReference type="Proteomes" id="UP001175211"/>
    </source>
</evidence>
<organism evidence="2 3">
    <name type="scientific">Armillaria tabescens</name>
    <name type="common">Ringless honey mushroom</name>
    <name type="synonym">Agaricus tabescens</name>
    <dbReference type="NCBI Taxonomy" id="1929756"/>
    <lineage>
        <taxon>Eukaryota</taxon>
        <taxon>Fungi</taxon>
        <taxon>Dikarya</taxon>
        <taxon>Basidiomycota</taxon>
        <taxon>Agaricomycotina</taxon>
        <taxon>Agaricomycetes</taxon>
        <taxon>Agaricomycetidae</taxon>
        <taxon>Agaricales</taxon>
        <taxon>Marasmiineae</taxon>
        <taxon>Physalacriaceae</taxon>
        <taxon>Desarmillaria</taxon>
    </lineage>
</organism>
<name>A0AA39N7S3_ARMTA</name>
<dbReference type="PANTHER" id="PTHR33266:SF1">
    <property type="entry name" value="F-BOX DOMAIN-CONTAINING PROTEIN"/>
    <property type="match status" value="1"/>
</dbReference>
<feature type="region of interest" description="Disordered" evidence="1">
    <location>
        <begin position="819"/>
        <end position="868"/>
    </location>
</feature>
<evidence type="ECO:0000256" key="1">
    <source>
        <dbReference type="SAM" id="MobiDB-lite"/>
    </source>
</evidence>
<gene>
    <name evidence="2" type="ORF">EV420DRAFT_1641149</name>
</gene>
<dbReference type="PANTHER" id="PTHR33266">
    <property type="entry name" value="CHROMOSOME 15, WHOLE GENOME SHOTGUN SEQUENCE"/>
    <property type="match status" value="1"/>
</dbReference>
<keyword evidence="3" id="KW-1185">Reference proteome</keyword>
<dbReference type="GeneID" id="85360746"/>
<accession>A0AA39N7S3</accession>
<dbReference type="Proteomes" id="UP001175211">
    <property type="component" value="Unassembled WGS sequence"/>
</dbReference>
<proteinExistence type="predicted"/>
<comment type="caution">
    <text evidence="2">The sequence shown here is derived from an EMBL/GenBank/DDBJ whole genome shotgun (WGS) entry which is preliminary data.</text>
</comment>
<feature type="compositionally biased region" description="Low complexity" evidence="1">
    <location>
        <begin position="1"/>
        <end position="10"/>
    </location>
</feature>
<evidence type="ECO:0000313" key="2">
    <source>
        <dbReference type="EMBL" id="KAK0460599.1"/>
    </source>
</evidence>
<dbReference type="RefSeq" id="XP_060332638.1">
    <property type="nucleotide sequence ID" value="XM_060477198.1"/>
</dbReference>
<protein>
    <submittedName>
        <fullName evidence="2">Uncharacterized protein</fullName>
    </submittedName>
</protein>
<reference evidence="2" key="1">
    <citation type="submission" date="2023-06" db="EMBL/GenBank/DDBJ databases">
        <authorList>
            <consortium name="Lawrence Berkeley National Laboratory"/>
            <person name="Ahrendt S."/>
            <person name="Sahu N."/>
            <person name="Indic B."/>
            <person name="Wong-Bajracharya J."/>
            <person name="Merenyi Z."/>
            <person name="Ke H.-M."/>
            <person name="Monk M."/>
            <person name="Kocsube S."/>
            <person name="Drula E."/>
            <person name="Lipzen A."/>
            <person name="Balint B."/>
            <person name="Henrissat B."/>
            <person name="Andreopoulos B."/>
            <person name="Martin F.M."/>
            <person name="Harder C.B."/>
            <person name="Rigling D."/>
            <person name="Ford K.L."/>
            <person name="Foster G.D."/>
            <person name="Pangilinan J."/>
            <person name="Papanicolaou A."/>
            <person name="Barry K."/>
            <person name="LaButti K."/>
            <person name="Viragh M."/>
            <person name="Koriabine M."/>
            <person name="Yan M."/>
            <person name="Riley R."/>
            <person name="Champramary S."/>
            <person name="Plett K.L."/>
            <person name="Tsai I.J."/>
            <person name="Slot J."/>
            <person name="Sipos G."/>
            <person name="Plett J."/>
            <person name="Nagy L.G."/>
            <person name="Grigoriev I.V."/>
        </authorList>
    </citation>
    <scope>NUCLEOTIDE SEQUENCE</scope>
    <source>
        <strain evidence="2">CCBAS 213</strain>
    </source>
</reference>
<sequence>MDYEGDNSSSKHSRSDSDISFPHKRSSPPLLLDERLTPEEVQSIVDLHLDDTREELSTVLQSDPSGKASLTFLAVFAEQLLRGACNFEKAEINIHKLSINSLRRLLQTDEEVFGVVLNAARKACDQENTHQSVRDIFRLSAVRLPQTTGVLASAIARGNLATAAEQSWKSQYIGDYPAAIIAEIENHLALPKSGGYGCIGAMIQSSGTGKSRTMHEIAAQIFTIPINIRETDSSSGGAPYPDPDAELRDYLISPGGTLRIRYLCFLCTLFDNVREVLQTLAGNRAGMYTAFLWRTYLANAESNNRGNLYHNVIERARELEVKYASSQSGSSIEQKNLVEVTKKSYRNLIDMLVSNSKLKLLIYIDEAHTLAPMGPGKRNSYDPLCSAMADLGGSNHFIIFMSTTGALSLLGRPKSDHISARAVNVTAKLPAPFTILPFDVYANIQYDDPGLTFERIWSIQHLACFGRPMWHAMLAAGANEQWLIFLARSKLTHKDCAETPKFKIHQGMPVNETSKRDTSKGEPDLFKMALADVRVMIEYEPRREKARRLQEEMVKGHMRVAFSVPDHREYMRSGHPSEPVLAEAAAISTYEEGVDLVDVIYFLLEENLIGKGERGELVGRLLLTLAWDAAIHQLMLDKKNPSMPIAQDNNQAVYSRPMLLLDFLAALLHPDHLDAILQSTPDNRVGGETFAEAFKDAYVCFTHFGRARSPDAINSGSAFAAFIRGMAWQCSSGHPVIDILLPLLIVPKELAAHRSFDVNKLPLEKFHRSGVFISIKDKQNAERKNYTINAETLRFWVKEDEDVDVPYVAILMQLGIIGKRPTTPTPPETPTTPTDREPSTETTDTPSRVDVPTSRTKSQPERKIKKASKAHPRYTIIISGCSPSVYKVIKDDEKFKYAGMLASRGIIYEHPYRKPASLRLLKKMKPFWSLGPECFDWAPGLPGVGVAPEPREMHLTPGITYGTEAVVIEGPYAGDLDTEPDPN</sequence>
<feature type="region of interest" description="Disordered" evidence="1">
    <location>
        <begin position="1"/>
        <end position="32"/>
    </location>
</feature>
<dbReference type="EMBL" id="JAUEPS010000012">
    <property type="protein sequence ID" value="KAK0460599.1"/>
    <property type="molecule type" value="Genomic_DNA"/>
</dbReference>
<dbReference type="AlphaFoldDB" id="A0AA39N7S3"/>